<keyword evidence="2 3" id="KW-0238">DNA-binding</keyword>
<organism evidence="5 6">
    <name type="scientific">Metabacillus niabensis</name>
    <dbReference type="NCBI Taxonomy" id="324854"/>
    <lineage>
        <taxon>Bacteria</taxon>
        <taxon>Bacillati</taxon>
        <taxon>Bacillota</taxon>
        <taxon>Bacilli</taxon>
        <taxon>Bacillales</taxon>
        <taxon>Bacillaceae</taxon>
        <taxon>Metabacillus</taxon>
    </lineage>
</organism>
<dbReference type="Gene3D" id="1.10.357.10">
    <property type="entry name" value="Tetracycline Repressor, domain 2"/>
    <property type="match status" value="1"/>
</dbReference>
<dbReference type="Proteomes" id="UP001232245">
    <property type="component" value="Unassembled WGS sequence"/>
</dbReference>
<dbReference type="InterPro" id="IPR001647">
    <property type="entry name" value="HTH_TetR"/>
</dbReference>
<dbReference type="InterPro" id="IPR039532">
    <property type="entry name" value="TetR_C_Firmicutes"/>
</dbReference>
<dbReference type="InterPro" id="IPR050624">
    <property type="entry name" value="HTH-type_Tx_Regulator"/>
</dbReference>
<evidence type="ECO:0000259" key="4">
    <source>
        <dbReference type="PROSITE" id="PS50977"/>
    </source>
</evidence>
<evidence type="ECO:0000256" key="3">
    <source>
        <dbReference type="PROSITE-ProRule" id="PRU00335"/>
    </source>
</evidence>
<evidence type="ECO:0000256" key="1">
    <source>
        <dbReference type="ARBA" id="ARBA00022491"/>
    </source>
</evidence>
<dbReference type="PANTHER" id="PTHR43479:SF11">
    <property type="entry name" value="ACREF_ENVCD OPERON REPRESSOR-RELATED"/>
    <property type="match status" value="1"/>
</dbReference>
<dbReference type="Pfam" id="PF14278">
    <property type="entry name" value="TetR_C_8"/>
    <property type="match status" value="1"/>
</dbReference>
<comment type="caution">
    <text evidence="5">The sequence shown here is derived from an EMBL/GenBank/DDBJ whole genome shotgun (WGS) entry which is preliminary data.</text>
</comment>
<feature type="domain" description="HTH tetR-type" evidence="4">
    <location>
        <begin position="22"/>
        <end position="82"/>
    </location>
</feature>
<dbReference type="PROSITE" id="PS50977">
    <property type="entry name" value="HTH_TETR_2"/>
    <property type="match status" value="1"/>
</dbReference>
<dbReference type="PANTHER" id="PTHR43479">
    <property type="entry name" value="ACREF/ENVCD OPERON REPRESSOR-RELATED"/>
    <property type="match status" value="1"/>
</dbReference>
<accession>A0ABT9YWL5</accession>
<dbReference type="SUPFAM" id="SSF46689">
    <property type="entry name" value="Homeodomain-like"/>
    <property type="match status" value="1"/>
</dbReference>
<dbReference type="InterPro" id="IPR009057">
    <property type="entry name" value="Homeodomain-like_sf"/>
</dbReference>
<sequence length="190" mass="22294">MSEQTELQRMDILRLSNEESNKVTRECIETALIQLMNHKKFKDISITDIVNRAGVSRTAYYRNYSSKEDILTTHLETVVKTITTVMESHGTEDNFKFWHTLFSQVRIYADIYLVLLKADFGGVILTSINKIVRERIPVDFMTREKKYDILFWCGAVYNILTDWLTSDMEESEEEMADICCKVIKEINEPW</sequence>
<protein>
    <submittedName>
        <fullName evidence="5">AcrR family transcriptional regulator</fullName>
    </submittedName>
</protein>
<feature type="DNA-binding region" description="H-T-H motif" evidence="3">
    <location>
        <begin position="45"/>
        <end position="64"/>
    </location>
</feature>
<evidence type="ECO:0000313" key="5">
    <source>
        <dbReference type="EMBL" id="MDQ0224384.1"/>
    </source>
</evidence>
<keyword evidence="6" id="KW-1185">Reference proteome</keyword>
<dbReference type="RefSeq" id="WP_174880016.1">
    <property type="nucleotide sequence ID" value="NZ_CADEPK010000086.1"/>
</dbReference>
<reference evidence="5 6" key="1">
    <citation type="submission" date="2023-07" db="EMBL/GenBank/DDBJ databases">
        <title>Genomic Encyclopedia of Type Strains, Phase IV (KMG-IV): sequencing the most valuable type-strain genomes for metagenomic binning, comparative biology and taxonomic classification.</title>
        <authorList>
            <person name="Goeker M."/>
        </authorList>
    </citation>
    <scope>NUCLEOTIDE SEQUENCE [LARGE SCALE GENOMIC DNA]</scope>
    <source>
        <strain evidence="5 6">DSM 17723</strain>
    </source>
</reference>
<evidence type="ECO:0000256" key="2">
    <source>
        <dbReference type="ARBA" id="ARBA00023125"/>
    </source>
</evidence>
<keyword evidence="1" id="KW-0678">Repressor</keyword>
<dbReference type="Pfam" id="PF00440">
    <property type="entry name" value="TetR_N"/>
    <property type="match status" value="1"/>
</dbReference>
<proteinExistence type="predicted"/>
<dbReference type="EMBL" id="JAUSTZ010000001">
    <property type="protein sequence ID" value="MDQ0224384.1"/>
    <property type="molecule type" value="Genomic_DNA"/>
</dbReference>
<gene>
    <name evidence="5" type="ORF">J2S02_000706</name>
</gene>
<name>A0ABT9YWL5_9BACI</name>
<evidence type="ECO:0000313" key="6">
    <source>
        <dbReference type="Proteomes" id="UP001232245"/>
    </source>
</evidence>